<dbReference type="RefSeq" id="WP_077996452.1">
    <property type="nucleotide sequence ID" value="NZ_CP019655.1"/>
</dbReference>
<dbReference type="AlphaFoldDB" id="A0A2L1U891"/>
<dbReference type="GeneID" id="64217003"/>
<dbReference type="CDD" id="cd16098">
    <property type="entry name" value="FliS"/>
    <property type="match status" value="1"/>
</dbReference>
<evidence type="ECO:0000256" key="4">
    <source>
        <dbReference type="ARBA" id="ARBA00022795"/>
    </source>
</evidence>
<dbReference type="Gene3D" id="1.20.120.340">
    <property type="entry name" value="Flagellar protein FliS"/>
    <property type="match status" value="1"/>
</dbReference>
<evidence type="ECO:0000256" key="1">
    <source>
        <dbReference type="ARBA" id="ARBA00004514"/>
    </source>
</evidence>
<protein>
    <recommendedName>
        <fullName evidence="6">Flagellar secretion chaperone FliS</fullName>
    </recommendedName>
</protein>
<keyword evidence="3 6" id="KW-0963">Cytoplasm</keyword>
<evidence type="ECO:0000313" key="7">
    <source>
        <dbReference type="EMBL" id="AVF24384.1"/>
    </source>
</evidence>
<evidence type="ECO:0000313" key="8">
    <source>
        <dbReference type="Proteomes" id="UP000239833"/>
    </source>
</evidence>
<dbReference type="GO" id="GO:0005829">
    <property type="term" value="C:cytosol"/>
    <property type="evidence" value="ECO:0007669"/>
    <property type="project" value="UniProtKB-SubCell"/>
</dbReference>
<accession>A0A2L1U891</accession>
<keyword evidence="4 6" id="KW-1005">Bacterial flagellum biogenesis</keyword>
<reference evidence="8" key="1">
    <citation type="submission" date="2017-02" db="EMBL/GenBank/DDBJ databases">
        <title>Delineation of Paenibacillus larvae strains originating from foulbrood outbreaks.</title>
        <authorList>
            <person name="Beims H."/>
            <person name="Bunk B."/>
            <person name="Sproeer C."/>
            <person name="Mohr K.I."/>
            <person name="Pradella S."/>
            <person name="Guenther G."/>
            <person name="Rohde M."/>
            <person name="von der Ohe W."/>
            <person name="Steinert M."/>
        </authorList>
    </citation>
    <scope>NUCLEOTIDE SEQUENCE [LARGE SCALE GENOMIC DNA]</scope>
    <source>
        <strain evidence="8">Eric_III</strain>
    </source>
</reference>
<gene>
    <name evidence="7" type="primary">fliS</name>
    <name evidence="7" type="ORF">ERICIII_00118</name>
</gene>
<dbReference type="PANTHER" id="PTHR34773">
    <property type="entry name" value="FLAGELLAR SECRETION CHAPERONE FLIS"/>
    <property type="match status" value="1"/>
</dbReference>
<dbReference type="InterPro" id="IPR003713">
    <property type="entry name" value="FliS"/>
</dbReference>
<dbReference type="EMBL" id="CP019655">
    <property type="protein sequence ID" value="AVF24384.1"/>
    <property type="molecule type" value="Genomic_DNA"/>
</dbReference>
<comment type="subcellular location">
    <subcellularLocation>
        <location evidence="1 6">Cytoplasm</location>
        <location evidence="1 6">Cytosol</location>
    </subcellularLocation>
</comment>
<dbReference type="PIRSF" id="PIRSF039090">
    <property type="entry name" value="Flis"/>
    <property type="match status" value="1"/>
</dbReference>
<evidence type="ECO:0000256" key="3">
    <source>
        <dbReference type="ARBA" id="ARBA00022490"/>
    </source>
</evidence>
<proteinExistence type="inferred from homology"/>
<dbReference type="Proteomes" id="UP000239833">
    <property type="component" value="Chromosome"/>
</dbReference>
<sequence length="133" mass="15328">MASPYQTYRDLSAQTASPAKLLLMLFDGAIRFTKQSIEGLETRDYVKVNENLAKVQAILNELMTSLDRSYPIAEDMLRMYEYMHYTAIQANIHKDVQLAREVLNYLQQFKETWTEASKIAGSTSMESQYVQQS</sequence>
<keyword evidence="7" id="KW-0969">Cilium</keyword>
<keyword evidence="7" id="KW-0282">Flagellum</keyword>
<keyword evidence="5" id="KW-0143">Chaperone</keyword>
<evidence type="ECO:0000256" key="2">
    <source>
        <dbReference type="ARBA" id="ARBA00008787"/>
    </source>
</evidence>
<dbReference type="PANTHER" id="PTHR34773:SF1">
    <property type="entry name" value="FLAGELLAR SECRETION CHAPERONE FLIS"/>
    <property type="match status" value="1"/>
</dbReference>
<organism evidence="7 8">
    <name type="scientific">Paenibacillus larvae subsp. larvae</name>
    <dbReference type="NCBI Taxonomy" id="147375"/>
    <lineage>
        <taxon>Bacteria</taxon>
        <taxon>Bacillati</taxon>
        <taxon>Bacillota</taxon>
        <taxon>Bacilli</taxon>
        <taxon>Bacillales</taxon>
        <taxon>Paenibacillaceae</taxon>
        <taxon>Paenibacillus</taxon>
    </lineage>
</organism>
<dbReference type="NCBIfam" id="TIGR00208">
    <property type="entry name" value="fliS"/>
    <property type="match status" value="1"/>
</dbReference>
<dbReference type="Pfam" id="PF02561">
    <property type="entry name" value="FliS"/>
    <property type="match status" value="1"/>
</dbReference>
<dbReference type="InterPro" id="IPR036584">
    <property type="entry name" value="FliS_sf"/>
</dbReference>
<evidence type="ECO:0000256" key="5">
    <source>
        <dbReference type="ARBA" id="ARBA00023186"/>
    </source>
</evidence>
<name>A0A2L1U891_9BACL</name>
<keyword evidence="7" id="KW-0966">Cell projection</keyword>
<dbReference type="SUPFAM" id="SSF101116">
    <property type="entry name" value="Flagellar export chaperone FliS"/>
    <property type="match status" value="1"/>
</dbReference>
<dbReference type="GO" id="GO:0071973">
    <property type="term" value="P:bacterial-type flagellum-dependent cell motility"/>
    <property type="evidence" value="ECO:0007669"/>
    <property type="project" value="TreeGrafter"/>
</dbReference>
<evidence type="ECO:0000256" key="6">
    <source>
        <dbReference type="PIRNR" id="PIRNR039090"/>
    </source>
</evidence>
<comment type="similarity">
    <text evidence="2 6">Belongs to the FliS family.</text>
</comment>
<dbReference type="GO" id="GO:0044780">
    <property type="term" value="P:bacterial-type flagellum assembly"/>
    <property type="evidence" value="ECO:0007669"/>
    <property type="project" value="InterPro"/>
</dbReference>